<dbReference type="KEGG" id="mdb:OVN18_09390"/>
<dbReference type="PANTHER" id="PTHR12677:SF59">
    <property type="entry name" value="GOLGI APPARATUS MEMBRANE PROTEIN TVP38-RELATED"/>
    <property type="match status" value="1"/>
</dbReference>
<evidence type="ECO:0000256" key="5">
    <source>
        <dbReference type="ARBA" id="ARBA00022989"/>
    </source>
</evidence>
<name>A0A9E8S8C4_9MICO</name>
<sequence>MSDSQHDHAAAPERAAGSTATIARAIALAVFGAVAVLVWILVPLPSVDEVRAAVGGLGPLGGIVLALAYAAITLTPAPKNVLTVAAGLAFGFWQAMLWVYLGALLGAAAAFVLSRRLGREAVERYTGARVERFDELVRRRGLVAMIGVRLVPVLPFTAINYLAGLSAVRRRDYALGTAIGIVPGTVAYIAVGAFGLDAGWQAWAAIGGLVVLTLAGGAVALVRRRRGRDARAAAATASGHPAPAPAASPATPPQEA</sequence>
<keyword evidence="4 7" id="KW-0812">Transmembrane</keyword>
<evidence type="ECO:0000256" key="3">
    <source>
        <dbReference type="ARBA" id="ARBA00022475"/>
    </source>
</evidence>
<feature type="compositionally biased region" description="Pro residues" evidence="8">
    <location>
        <begin position="242"/>
        <end position="256"/>
    </location>
</feature>
<comment type="similarity">
    <text evidence="2 7">Belongs to the TVP38/TMEM64 family.</text>
</comment>
<organism evidence="10 11">
    <name type="scientific">Microcella daejeonensis</name>
    <dbReference type="NCBI Taxonomy" id="2994971"/>
    <lineage>
        <taxon>Bacteria</taxon>
        <taxon>Bacillati</taxon>
        <taxon>Actinomycetota</taxon>
        <taxon>Actinomycetes</taxon>
        <taxon>Micrococcales</taxon>
        <taxon>Microbacteriaceae</taxon>
        <taxon>Microcella</taxon>
    </lineage>
</organism>
<feature type="transmembrane region" description="Helical" evidence="7">
    <location>
        <begin position="21"/>
        <end position="42"/>
    </location>
</feature>
<reference evidence="10" key="1">
    <citation type="submission" date="2022-11" db="EMBL/GenBank/DDBJ databases">
        <title>Description of Microcella daejonensis nov. sp, isolated from riverside soil.</title>
        <authorList>
            <person name="Molina K.M."/>
            <person name="Kim S.B."/>
        </authorList>
    </citation>
    <scope>NUCLEOTIDE SEQUENCE</scope>
    <source>
        <strain evidence="10">MMS21-STM12</strain>
    </source>
</reference>
<dbReference type="AlphaFoldDB" id="A0A9E8S8C4"/>
<gene>
    <name evidence="10" type="ORF">OVN18_09390</name>
</gene>
<dbReference type="RefSeq" id="WP_267780474.1">
    <property type="nucleotide sequence ID" value="NZ_CP113089.1"/>
</dbReference>
<evidence type="ECO:0000313" key="11">
    <source>
        <dbReference type="Proteomes" id="UP001164706"/>
    </source>
</evidence>
<feature type="transmembrane region" description="Helical" evidence="7">
    <location>
        <begin position="84"/>
        <end position="113"/>
    </location>
</feature>
<dbReference type="PANTHER" id="PTHR12677">
    <property type="entry name" value="GOLGI APPARATUS MEMBRANE PROTEIN TVP38-RELATED"/>
    <property type="match status" value="1"/>
</dbReference>
<evidence type="ECO:0000256" key="1">
    <source>
        <dbReference type="ARBA" id="ARBA00004651"/>
    </source>
</evidence>
<feature type="transmembrane region" description="Helical" evidence="7">
    <location>
        <begin position="54"/>
        <end position="72"/>
    </location>
</feature>
<keyword evidence="5 7" id="KW-1133">Transmembrane helix</keyword>
<evidence type="ECO:0000256" key="4">
    <source>
        <dbReference type="ARBA" id="ARBA00022692"/>
    </source>
</evidence>
<feature type="compositionally biased region" description="Low complexity" evidence="8">
    <location>
        <begin position="232"/>
        <end position="241"/>
    </location>
</feature>
<keyword evidence="6 7" id="KW-0472">Membrane</keyword>
<evidence type="ECO:0000256" key="8">
    <source>
        <dbReference type="SAM" id="MobiDB-lite"/>
    </source>
</evidence>
<evidence type="ECO:0000313" key="10">
    <source>
        <dbReference type="EMBL" id="WAB80779.1"/>
    </source>
</evidence>
<protein>
    <recommendedName>
        <fullName evidence="7">TVP38/TMEM64 family membrane protein</fullName>
    </recommendedName>
</protein>
<evidence type="ECO:0000256" key="7">
    <source>
        <dbReference type="RuleBase" id="RU366058"/>
    </source>
</evidence>
<comment type="subcellular location">
    <subcellularLocation>
        <location evidence="1 7">Cell membrane</location>
        <topology evidence="1 7">Multi-pass membrane protein</topology>
    </subcellularLocation>
</comment>
<feature type="transmembrane region" description="Helical" evidence="7">
    <location>
        <begin position="202"/>
        <end position="222"/>
    </location>
</feature>
<dbReference type="Pfam" id="PF09335">
    <property type="entry name" value="VTT_dom"/>
    <property type="match status" value="1"/>
</dbReference>
<dbReference type="InterPro" id="IPR015414">
    <property type="entry name" value="TMEM64"/>
</dbReference>
<accession>A0A9E8S8C4</accession>
<evidence type="ECO:0000259" key="9">
    <source>
        <dbReference type="Pfam" id="PF09335"/>
    </source>
</evidence>
<evidence type="ECO:0000256" key="2">
    <source>
        <dbReference type="ARBA" id="ARBA00008640"/>
    </source>
</evidence>
<dbReference type="GO" id="GO:0005886">
    <property type="term" value="C:plasma membrane"/>
    <property type="evidence" value="ECO:0007669"/>
    <property type="project" value="UniProtKB-SubCell"/>
</dbReference>
<feature type="transmembrane region" description="Helical" evidence="7">
    <location>
        <begin position="175"/>
        <end position="196"/>
    </location>
</feature>
<feature type="region of interest" description="Disordered" evidence="8">
    <location>
        <begin position="231"/>
        <end position="256"/>
    </location>
</feature>
<proteinExistence type="inferred from homology"/>
<keyword evidence="11" id="KW-1185">Reference proteome</keyword>
<dbReference type="InterPro" id="IPR032816">
    <property type="entry name" value="VTT_dom"/>
</dbReference>
<feature type="domain" description="VTT" evidence="9">
    <location>
        <begin position="78"/>
        <end position="193"/>
    </location>
</feature>
<dbReference type="EMBL" id="CP113089">
    <property type="protein sequence ID" value="WAB80779.1"/>
    <property type="molecule type" value="Genomic_DNA"/>
</dbReference>
<dbReference type="Proteomes" id="UP001164706">
    <property type="component" value="Chromosome"/>
</dbReference>
<evidence type="ECO:0000256" key="6">
    <source>
        <dbReference type="ARBA" id="ARBA00023136"/>
    </source>
</evidence>
<keyword evidence="3 7" id="KW-1003">Cell membrane</keyword>